<proteinExistence type="predicted"/>
<accession>A0A6G0U2M7</accession>
<dbReference type="Proteomes" id="UP000475862">
    <property type="component" value="Unassembled WGS sequence"/>
</dbReference>
<gene>
    <name evidence="1" type="ORF">AGLY_002168</name>
</gene>
<dbReference type="PANTHER" id="PTHR45749">
    <property type="match status" value="1"/>
</dbReference>
<dbReference type="EMBL" id="VYZN01000008">
    <property type="protein sequence ID" value="KAE9543368.1"/>
    <property type="molecule type" value="Genomic_DNA"/>
</dbReference>
<evidence type="ECO:0000313" key="1">
    <source>
        <dbReference type="EMBL" id="KAE9543368.1"/>
    </source>
</evidence>
<organism evidence="1 2">
    <name type="scientific">Aphis glycines</name>
    <name type="common">Soybean aphid</name>
    <dbReference type="NCBI Taxonomy" id="307491"/>
    <lineage>
        <taxon>Eukaryota</taxon>
        <taxon>Metazoa</taxon>
        <taxon>Ecdysozoa</taxon>
        <taxon>Arthropoda</taxon>
        <taxon>Hexapoda</taxon>
        <taxon>Insecta</taxon>
        <taxon>Pterygota</taxon>
        <taxon>Neoptera</taxon>
        <taxon>Paraneoptera</taxon>
        <taxon>Hemiptera</taxon>
        <taxon>Sternorrhyncha</taxon>
        <taxon>Aphidomorpha</taxon>
        <taxon>Aphidoidea</taxon>
        <taxon>Aphididae</taxon>
        <taxon>Aphidini</taxon>
        <taxon>Aphis</taxon>
        <taxon>Aphis</taxon>
    </lineage>
</organism>
<reference evidence="1 2" key="1">
    <citation type="submission" date="2019-08" db="EMBL/GenBank/DDBJ databases">
        <title>The genome of the soybean aphid Biotype 1, its phylome, world population structure and adaptation to the North American continent.</title>
        <authorList>
            <person name="Giordano R."/>
            <person name="Donthu R.K."/>
            <person name="Hernandez A.G."/>
            <person name="Wright C.L."/>
            <person name="Zimin A.V."/>
        </authorList>
    </citation>
    <scope>NUCLEOTIDE SEQUENCE [LARGE SCALE GENOMIC DNA]</scope>
    <source>
        <tissue evidence="1">Whole aphids</tissue>
    </source>
</reference>
<dbReference type="PANTHER" id="PTHR45749:SF21">
    <property type="entry name" value="DUF4371 DOMAIN-CONTAINING PROTEIN"/>
    <property type="match status" value="1"/>
</dbReference>
<evidence type="ECO:0000313" key="2">
    <source>
        <dbReference type="Proteomes" id="UP000475862"/>
    </source>
</evidence>
<dbReference type="OrthoDB" id="6622725at2759"/>
<keyword evidence="2" id="KW-1185">Reference proteome</keyword>
<name>A0A6G0U2M7_APHGL</name>
<protein>
    <submittedName>
        <fullName evidence="1">Uncharacterized protein</fullName>
    </submittedName>
</protein>
<sequence>MYRGNCQYQIISPTYDILCNYIFEPKNERNESKKQYFLHRTLKYFFFRLGSTTPWEPLAHYFHGTANYEIYFAIMGRDRDQFRKFKSGSQTLKKNSKRKVHEILDYEQDMSKNINISCETRMKKNITIDKQNLALIRKETEHWRAVLTQRNLAFRGKSDTLFTSNNDNFLGLIEMLGKFDPKIIEHIRRIQSKEIHDHYLGKSIQN</sequence>
<comment type="caution">
    <text evidence="1">The sequence shown here is derived from an EMBL/GenBank/DDBJ whole genome shotgun (WGS) entry which is preliminary data.</text>
</comment>
<dbReference type="AlphaFoldDB" id="A0A6G0U2M7"/>